<dbReference type="Pfam" id="PF01943">
    <property type="entry name" value="Polysacc_synt"/>
    <property type="match status" value="1"/>
</dbReference>
<feature type="transmembrane region" description="Helical" evidence="6">
    <location>
        <begin position="327"/>
        <end position="347"/>
    </location>
</feature>
<evidence type="ECO:0000256" key="6">
    <source>
        <dbReference type="SAM" id="Phobius"/>
    </source>
</evidence>
<evidence type="ECO:0000256" key="2">
    <source>
        <dbReference type="ARBA" id="ARBA00022475"/>
    </source>
</evidence>
<feature type="transmembrane region" description="Helical" evidence="6">
    <location>
        <begin position="414"/>
        <end position="432"/>
    </location>
</feature>
<comment type="subcellular location">
    <subcellularLocation>
        <location evidence="1">Cell membrane</location>
        <topology evidence="1">Multi-pass membrane protein</topology>
    </subcellularLocation>
</comment>
<reference evidence="7 8" key="1">
    <citation type="submission" date="2014-12" db="EMBL/GenBank/DDBJ databases">
        <title>Draft genome sequences of 29 type strains of Enterococci.</title>
        <authorList>
            <person name="Zhong Z."/>
            <person name="Sun Z."/>
            <person name="Liu W."/>
            <person name="Zhang W."/>
            <person name="Zhang H."/>
        </authorList>
    </citation>
    <scope>NUCLEOTIDE SEQUENCE [LARGE SCALE GENOMIC DNA]</scope>
    <source>
        <strain evidence="7 8">DSM 17690</strain>
    </source>
</reference>
<dbReference type="InterPro" id="IPR002797">
    <property type="entry name" value="Polysacc_synth"/>
</dbReference>
<accession>A0A1L8QU58</accession>
<dbReference type="AlphaFoldDB" id="A0A1L8QU58"/>
<dbReference type="InterPro" id="IPR050833">
    <property type="entry name" value="Poly_Biosynth_Transport"/>
</dbReference>
<feature type="transmembrane region" description="Helical" evidence="6">
    <location>
        <begin position="389"/>
        <end position="408"/>
    </location>
</feature>
<feature type="transmembrane region" description="Helical" evidence="6">
    <location>
        <begin position="183"/>
        <end position="204"/>
    </location>
</feature>
<organism evidence="7 8">
    <name type="scientific">Enterococcus aquimarinus</name>
    <dbReference type="NCBI Taxonomy" id="328396"/>
    <lineage>
        <taxon>Bacteria</taxon>
        <taxon>Bacillati</taxon>
        <taxon>Bacillota</taxon>
        <taxon>Bacilli</taxon>
        <taxon>Lactobacillales</taxon>
        <taxon>Enterococcaceae</taxon>
        <taxon>Enterococcus</taxon>
    </lineage>
</organism>
<feature type="transmembrane region" description="Helical" evidence="6">
    <location>
        <begin position="452"/>
        <end position="477"/>
    </location>
</feature>
<dbReference type="InterPro" id="IPR024923">
    <property type="entry name" value="PG_synth_SpoVB"/>
</dbReference>
<evidence type="ECO:0000313" key="7">
    <source>
        <dbReference type="EMBL" id="OJG11032.1"/>
    </source>
</evidence>
<sequence>MKKQPLKSMMHGAFVLTIAAFIAKILSAVYRVPLQNLVGDEGFYVYQQVYPLYGIAMTLALTGLPQFIAKYVAEQEATPDQSTQLQQLASFVTRLSLLLWALIFFFSQPIATLMGDGALGPSIRVASLTFLLIPPLAMYRGWLQGNLILVPTAISQVAEQFIRVGIILVAAMSFRRLDWNIYQVSQVAMIGSFIGGIVACVILFRYYRRANPQQTNHLSALFTQKTEKTWRRRFFIEGGFVSIYSGYLILLQLIDSFLLVNILEKRGLSPLDARIEKGVFDRGQPLVQLGLVVALALGTSFVPMLTRYLKEKDTSEFLFSARLYLRLTTTIGLAASVGLALVMPYMNYTLFKDRAGNDVLRVFVFSVGLMAIVHGYQSIAQSQNHFRKALKAAAFGLLAKLIFTPLLVYFLGTMGASLAMLLALSVVLMALVQQEQPSINAFWREDHFGLRLLLALAVMSMSILLVYGGLTFLFGGVLHRRTALLRTLVGVFVGIVSFGLSLVYLKVFTIEEWAVIPFGKKIVQKVGRKHET</sequence>
<evidence type="ECO:0000256" key="3">
    <source>
        <dbReference type="ARBA" id="ARBA00022692"/>
    </source>
</evidence>
<feature type="transmembrane region" description="Helical" evidence="6">
    <location>
        <begin position="483"/>
        <end position="505"/>
    </location>
</feature>
<feature type="transmembrane region" description="Helical" evidence="6">
    <location>
        <begin position="359"/>
        <end position="377"/>
    </location>
</feature>
<dbReference type="EMBL" id="JXKD01000005">
    <property type="protein sequence ID" value="OJG11032.1"/>
    <property type="molecule type" value="Genomic_DNA"/>
</dbReference>
<dbReference type="OrthoDB" id="9775950at2"/>
<keyword evidence="8" id="KW-1185">Reference proteome</keyword>
<dbReference type="CDD" id="cd13124">
    <property type="entry name" value="MATE_SpoVB_like"/>
    <property type="match status" value="1"/>
</dbReference>
<keyword evidence="2" id="KW-1003">Cell membrane</keyword>
<dbReference type="STRING" id="328396.RU93_GL001905"/>
<keyword evidence="5 6" id="KW-0472">Membrane</keyword>
<evidence type="ECO:0000256" key="5">
    <source>
        <dbReference type="ARBA" id="ARBA00023136"/>
    </source>
</evidence>
<gene>
    <name evidence="7" type="ORF">RU93_GL001905</name>
</gene>
<proteinExistence type="predicted"/>
<feature type="transmembrane region" description="Helical" evidence="6">
    <location>
        <begin position="286"/>
        <end position="306"/>
    </location>
</feature>
<dbReference type="PANTHER" id="PTHR30250">
    <property type="entry name" value="PST FAMILY PREDICTED COLANIC ACID TRANSPORTER"/>
    <property type="match status" value="1"/>
</dbReference>
<feature type="transmembrane region" description="Helical" evidence="6">
    <location>
        <begin position="234"/>
        <end position="254"/>
    </location>
</feature>
<evidence type="ECO:0000256" key="1">
    <source>
        <dbReference type="ARBA" id="ARBA00004651"/>
    </source>
</evidence>
<protein>
    <submittedName>
        <fullName evidence="7">Polysaccharide biosynthesis protein</fullName>
    </submittedName>
</protein>
<keyword evidence="4 6" id="KW-1133">Transmembrane helix</keyword>
<name>A0A1L8QU58_9ENTE</name>
<evidence type="ECO:0000313" key="8">
    <source>
        <dbReference type="Proteomes" id="UP000182149"/>
    </source>
</evidence>
<dbReference type="PANTHER" id="PTHR30250:SF29">
    <property type="entry name" value="POLYSACCHARIDE BIOSYNTHESIS PROTEIN C-TERMINAL DOMAIN-CONTAINING PROTEIN"/>
    <property type="match status" value="1"/>
</dbReference>
<dbReference type="GO" id="GO:0005886">
    <property type="term" value="C:plasma membrane"/>
    <property type="evidence" value="ECO:0007669"/>
    <property type="project" value="UniProtKB-SubCell"/>
</dbReference>
<dbReference type="Proteomes" id="UP000182149">
    <property type="component" value="Unassembled WGS sequence"/>
</dbReference>
<comment type="caution">
    <text evidence="7">The sequence shown here is derived from an EMBL/GenBank/DDBJ whole genome shotgun (WGS) entry which is preliminary data.</text>
</comment>
<evidence type="ECO:0000256" key="4">
    <source>
        <dbReference type="ARBA" id="ARBA00022989"/>
    </source>
</evidence>
<dbReference type="RefSeq" id="WP_071874614.1">
    <property type="nucleotide sequence ID" value="NZ_JBHSHF010000019.1"/>
</dbReference>
<keyword evidence="3 6" id="KW-0812">Transmembrane</keyword>
<feature type="transmembrane region" description="Helical" evidence="6">
    <location>
        <begin position="85"/>
        <end position="106"/>
    </location>
</feature>
<feature type="transmembrane region" description="Helical" evidence="6">
    <location>
        <begin position="51"/>
        <end position="73"/>
    </location>
</feature>